<accession>A0A382VC12</accession>
<dbReference type="EMBL" id="UINC01150824">
    <property type="protein sequence ID" value="SVD44076.1"/>
    <property type="molecule type" value="Genomic_DNA"/>
</dbReference>
<sequence length="78" mass="9166">MTKTQLKLHKEILRLQDKGLSYRKIHKELINNGFKIGKSPSTVHSIIKKREKRDNFLNKTVVEGYTDFDILFYKVTGD</sequence>
<evidence type="ECO:0000313" key="1">
    <source>
        <dbReference type="EMBL" id="SVD44076.1"/>
    </source>
</evidence>
<name>A0A382VC12_9ZZZZ</name>
<organism evidence="1">
    <name type="scientific">marine metagenome</name>
    <dbReference type="NCBI Taxonomy" id="408172"/>
    <lineage>
        <taxon>unclassified sequences</taxon>
        <taxon>metagenomes</taxon>
        <taxon>ecological metagenomes</taxon>
    </lineage>
</organism>
<reference evidence="1" key="1">
    <citation type="submission" date="2018-05" db="EMBL/GenBank/DDBJ databases">
        <authorList>
            <person name="Lanie J.A."/>
            <person name="Ng W.-L."/>
            <person name="Kazmierczak K.M."/>
            <person name="Andrzejewski T.M."/>
            <person name="Davidsen T.M."/>
            <person name="Wayne K.J."/>
            <person name="Tettelin H."/>
            <person name="Glass J.I."/>
            <person name="Rusch D."/>
            <person name="Podicherti R."/>
            <person name="Tsui H.-C.T."/>
            <person name="Winkler M.E."/>
        </authorList>
    </citation>
    <scope>NUCLEOTIDE SEQUENCE</scope>
</reference>
<proteinExistence type="predicted"/>
<gene>
    <name evidence="1" type="ORF">METZ01_LOCUS396930</name>
</gene>
<protein>
    <submittedName>
        <fullName evidence="1">Uncharacterized protein</fullName>
    </submittedName>
</protein>
<dbReference type="AlphaFoldDB" id="A0A382VC12"/>